<keyword evidence="2" id="KW-0805">Transcription regulation</keyword>
<keyword evidence="4" id="KW-0804">Transcription</keyword>
<sequence>MQDASQVLSPQLEPLTEHQLMAVHNLQQSSQQAEDALSQGIDKLQQTLAEAVVSDPLGASSNCMRQMATAVGKLEALAGFVTQSSRIGRVTV</sequence>
<dbReference type="AlphaFoldDB" id="A0A843WMS6"/>
<dbReference type="GO" id="GO:0006351">
    <property type="term" value="P:DNA-templated transcription"/>
    <property type="evidence" value="ECO:0007669"/>
    <property type="project" value="InterPro"/>
</dbReference>
<dbReference type="GO" id="GO:0043565">
    <property type="term" value="F:sequence-specific DNA binding"/>
    <property type="evidence" value="ECO:0007669"/>
    <property type="project" value="InterPro"/>
</dbReference>
<dbReference type="Proteomes" id="UP000652761">
    <property type="component" value="Unassembled WGS sequence"/>
</dbReference>
<feature type="domain" description="DOG1" evidence="6">
    <location>
        <begin position="1"/>
        <end position="92"/>
    </location>
</feature>
<evidence type="ECO:0000256" key="4">
    <source>
        <dbReference type="ARBA" id="ARBA00023163"/>
    </source>
</evidence>
<comment type="subcellular location">
    <subcellularLocation>
        <location evidence="1">Nucleus</location>
    </subcellularLocation>
</comment>
<accession>A0A843WMS6</accession>
<dbReference type="InterPro" id="IPR025422">
    <property type="entry name" value="TGA_domain"/>
</dbReference>
<dbReference type="OrthoDB" id="785887at2759"/>
<dbReference type="PANTHER" id="PTHR45693:SF36">
    <property type="entry name" value="TRANSCRIPTION FACTOR TGA4"/>
    <property type="match status" value="1"/>
</dbReference>
<evidence type="ECO:0000256" key="3">
    <source>
        <dbReference type="ARBA" id="ARBA00023125"/>
    </source>
</evidence>
<dbReference type="EMBL" id="NMUH01004891">
    <property type="protein sequence ID" value="MQM11179.1"/>
    <property type="molecule type" value="Genomic_DNA"/>
</dbReference>
<keyword evidence="3" id="KW-0238">DNA-binding</keyword>
<keyword evidence="5" id="KW-0539">Nucleus</keyword>
<evidence type="ECO:0000313" key="7">
    <source>
        <dbReference type="EMBL" id="MQM11179.1"/>
    </source>
</evidence>
<evidence type="ECO:0000259" key="6">
    <source>
        <dbReference type="PROSITE" id="PS51806"/>
    </source>
</evidence>
<proteinExistence type="predicted"/>
<name>A0A843WMS6_COLES</name>
<dbReference type="PANTHER" id="PTHR45693">
    <property type="entry name" value="TRANSCRIPTION FACTOR TGA9"/>
    <property type="match status" value="1"/>
</dbReference>
<evidence type="ECO:0000256" key="2">
    <source>
        <dbReference type="ARBA" id="ARBA00023015"/>
    </source>
</evidence>
<evidence type="ECO:0000256" key="1">
    <source>
        <dbReference type="ARBA" id="ARBA00004123"/>
    </source>
</evidence>
<evidence type="ECO:0000313" key="8">
    <source>
        <dbReference type="Proteomes" id="UP000652761"/>
    </source>
</evidence>
<comment type="caution">
    <text evidence="7">The sequence shown here is derived from an EMBL/GenBank/DDBJ whole genome shotgun (WGS) entry which is preliminary data.</text>
</comment>
<reference evidence="7" key="1">
    <citation type="submission" date="2017-07" db="EMBL/GenBank/DDBJ databases">
        <title>Taro Niue Genome Assembly and Annotation.</title>
        <authorList>
            <person name="Atibalentja N."/>
            <person name="Keating K."/>
            <person name="Fields C.J."/>
        </authorList>
    </citation>
    <scope>NUCLEOTIDE SEQUENCE</scope>
    <source>
        <strain evidence="7">Niue_2</strain>
        <tissue evidence="7">Leaf</tissue>
    </source>
</reference>
<keyword evidence="8" id="KW-1185">Reference proteome</keyword>
<gene>
    <name evidence="7" type="ORF">Taro_044084</name>
</gene>
<protein>
    <recommendedName>
        <fullName evidence="6">DOG1 domain-containing protein</fullName>
    </recommendedName>
</protein>
<organism evidence="7 8">
    <name type="scientific">Colocasia esculenta</name>
    <name type="common">Wild taro</name>
    <name type="synonym">Arum esculentum</name>
    <dbReference type="NCBI Taxonomy" id="4460"/>
    <lineage>
        <taxon>Eukaryota</taxon>
        <taxon>Viridiplantae</taxon>
        <taxon>Streptophyta</taxon>
        <taxon>Embryophyta</taxon>
        <taxon>Tracheophyta</taxon>
        <taxon>Spermatophyta</taxon>
        <taxon>Magnoliopsida</taxon>
        <taxon>Liliopsida</taxon>
        <taxon>Araceae</taxon>
        <taxon>Aroideae</taxon>
        <taxon>Colocasieae</taxon>
        <taxon>Colocasia</taxon>
    </lineage>
</organism>
<dbReference type="PROSITE" id="PS51806">
    <property type="entry name" value="DOG1"/>
    <property type="match status" value="1"/>
</dbReference>
<evidence type="ECO:0000256" key="5">
    <source>
        <dbReference type="ARBA" id="ARBA00023242"/>
    </source>
</evidence>
<dbReference type="GO" id="GO:0005634">
    <property type="term" value="C:nucleus"/>
    <property type="evidence" value="ECO:0007669"/>
    <property type="project" value="UniProtKB-SubCell"/>
</dbReference>